<gene>
    <name evidence="4" type="ORF">TM35_000032550</name>
</gene>
<reference evidence="4 5" key="1">
    <citation type="submission" date="2017-03" db="EMBL/GenBank/DDBJ databases">
        <title>An alternative strategy for trypanosome survival in the mammalian bloodstream revealed through genome and transcriptome analysis of the ubiquitous bovine parasite Trypanosoma (Megatrypanum) theileri.</title>
        <authorList>
            <person name="Kelly S."/>
            <person name="Ivens A."/>
            <person name="Mott A."/>
            <person name="O'Neill E."/>
            <person name="Emms D."/>
            <person name="Macleod O."/>
            <person name="Voorheis P."/>
            <person name="Matthews J."/>
            <person name="Matthews K."/>
            <person name="Carrington M."/>
        </authorList>
    </citation>
    <scope>NUCLEOTIDE SEQUENCE [LARGE SCALE GENOMIC DNA]</scope>
    <source>
        <strain evidence="4">Edinburgh</strain>
    </source>
</reference>
<dbReference type="InterPro" id="IPR000571">
    <property type="entry name" value="Znf_CCCH"/>
</dbReference>
<proteinExistence type="predicted"/>
<evidence type="ECO:0000256" key="1">
    <source>
        <dbReference type="PROSITE-ProRule" id="PRU00723"/>
    </source>
</evidence>
<sequence length="328" mass="35582">MSNTRGNWASAAAQAAANANTTAGEAEVAQSTATPLMSPAAAYRSAHDAVAELQHGLHGYEQQVSRVVQHIKNLTNVIETLRQHYDAVVEERDYMNRSLEAAEGRLLDVQRVVQRYAAVTDPVVASDGFTYEREVITKYLNECQTLKNVPMSQQTHKELTMLLFPNRSFKRFLEQLMETRPADMRTDVLGSSGHGNNTNNSINNSNNSNTNNSITASGRAGVNGHHNHKGETGNKGASLAAAAAAGGGVSGSSSGGERLHPCVRVYGYCNYKDTCAYALYPYDACLSHLKGKCRFRSQCHERHVDFRGPMNHTQQNGDGRGPASNAVA</sequence>
<dbReference type="OrthoDB" id="10064100at2759"/>
<keyword evidence="1" id="KW-0863">Zinc-finger</keyword>
<dbReference type="RefSeq" id="XP_028886568.1">
    <property type="nucleotide sequence ID" value="XM_029022022.1"/>
</dbReference>
<feature type="zinc finger region" description="C3H1-type" evidence="1">
    <location>
        <begin position="279"/>
        <end position="306"/>
    </location>
</feature>
<dbReference type="GO" id="GO:0016567">
    <property type="term" value="P:protein ubiquitination"/>
    <property type="evidence" value="ECO:0007669"/>
    <property type="project" value="InterPro"/>
</dbReference>
<dbReference type="Gene3D" id="3.30.40.10">
    <property type="entry name" value="Zinc/RING finger domain, C3HC4 (zinc finger)"/>
    <property type="match status" value="1"/>
</dbReference>
<evidence type="ECO:0000313" key="5">
    <source>
        <dbReference type="Proteomes" id="UP000192257"/>
    </source>
</evidence>
<dbReference type="AlphaFoldDB" id="A0A1X0P6E1"/>
<dbReference type="InterPro" id="IPR013083">
    <property type="entry name" value="Znf_RING/FYVE/PHD"/>
</dbReference>
<dbReference type="SUPFAM" id="SSF57850">
    <property type="entry name" value="RING/U-box"/>
    <property type="match status" value="1"/>
</dbReference>
<organism evidence="4 5">
    <name type="scientific">Trypanosoma theileri</name>
    <dbReference type="NCBI Taxonomy" id="67003"/>
    <lineage>
        <taxon>Eukaryota</taxon>
        <taxon>Discoba</taxon>
        <taxon>Euglenozoa</taxon>
        <taxon>Kinetoplastea</taxon>
        <taxon>Metakinetoplastina</taxon>
        <taxon>Trypanosomatida</taxon>
        <taxon>Trypanosomatidae</taxon>
        <taxon>Trypanosoma</taxon>
    </lineage>
</organism>
<feature type="region of interest" description="Disordered" evidence="2">
    <location>
        <begin position="306"/>
        <end position="328"/>
    </location>
</feature>
<protein>
    <submittedName>
        <fullName evidence="4">RNA-binding protein</fullName>
    </submittedName>
</protein>
<dbReference type="GO" id="GO:0008270">
    <property type="term" value="F:zinc ion binding"/>
    <property type="evidence" value="ECO:0007669"/>
    <property type="project" value="UniProtKB-KW"/>
</dbReference>
<dbReference type="GO" id="GO:0004842">
    <property type="term" value="F:ubiquitin-protein transferase activity"/>
    <property type="evidence" value="ECO:0007669"/>
    <property type="project" value="InterPro"/>
</dbReference>
<dbReference type="PROSITE" id="PS50103">
    <property type="entry name" value="ZF_C3H1"/>
    <property type="match status" value="1"/>
</dbReference>
<dbReference type="InterPro" id="IPR003613">
    <property type="entry name" value="Ubox_domain"/>
</dbReference>
<dbReference type="PANTHER" id="PTHR19851:SF7">
    <property type="entry name" value="F-BOX DOMAIN-CONTAINING PROTEIN"/>
    <property type="match status" value="1"/>
</dbReference>
<feature type="compositionally biased region" description="Low complexity" evidence="2">
    <location>
        <begin position="196"/>
        <end position="215"/>
    </location>
</feature>
<evidence type="ECO:0000313" key="4">
    <source>
        <dbReference type="EMBL" id="ORC92502.1"/>
    </source>
</evidence>
<accession>A0A1X0P6E1</accession>
<name>A0A1X0P6E1_9TRYP</name>
<keyword evidence="1" id="KW-0479">Metal-binding</keyword>
<dbReference type="GeneID" id="39981802"/>
<dbReference type="Pfam" id="PF04564">
    <property type="entry name" value="U-box"/>
    <property type="match status" value="1"/>
</dbReference>
<feature type="domain" description="C3H1-type" evidence="3">
    <location>
        <begin position="279"/>
        <end position="306"/>
    </location>
</feature>
<comment type="caution">
    <text evidence="4">The sequence shown here is derived from an EMBL/GenBank/DDBJ whole genome shotgun (WGS) entry which is preliminary data.</text>
</comment>
<dbReference type="PANTHER" id="PTHR19851">
    <property type="entry name" value="OS02G0203500 PROTEIN"/>
    <property type="match status" value="1"/>
</dbReference>
<keyword evidence="1" id="KW-0862">Zinc</keyword>
<evidence type="ECO:0000256" key="2">
    <source>
        <dbReference type="SAM" id="MobiDB-lite"/>
    </source>
</evidence>
<dbReference type="VEuPathDB" id="TriTrypDB:TM35_000032550"/>
<evidence type="ECO:0000259" key="3">
    <source>
        <dbReference type="PROSITE" id="PS50103"/>
    </source>
</evidence>
<dbReference type="EMBL" id="NBCO01000003">
    <property type="protein sequence ID" value="ORC92502.1"/>
    <property type="molecule type" value="Genomic_DNA"/>
</dbReference>
<keyword evidence="5" id="KW-1185">Reference proteome</keyword>
<dbReference type="Proteomes" id="UP000192257">
    <property type="component" value="Unassembled WGS sequence"/>
</dbReference>
<feature type="region of interest" description="Disordered" evidence="2">
    <location>
        <begin position="185"/>
        <end position="237"/>
    </location>
</feature>